<dbReference type="Pfam" id="PF00690">
    <property type="entry name" value="Cation_ATPase_N"/>
    <property type="match status" value="1"/>
</dbReference>
<proteinExistence type="inferred from homology"/>
<evidence type="ECO:0000256" key="10">
    <source>
        <dbReference type="SAM" id="Phobius"/>
    </source>
</evidence>
<keyword evidence="6" id="KW-1278">Translocase</keyword>
<dbReference type="NCBIfam" id="TIGR01494">
    <property type="entry name" value="ATPase_P-type"/>
    <property type="match status" value="2"/>
</dbReference>
<dbReference type="RefSeq" id="WP_220306125.1">
    <property type="nucleotide sequence ID" value="NZ_CP080590.1"/>
</dbReference>
<dbReference type="SFLD" id="SFLDF00027">
    <property type="entry name" value="p-type_atpase"/>
    <property type="match status" value="1"/>
</dbReference>
<dbReference type="EMBL" id="CP080590">
    <property type="protein sequence ID" value="QYO77671.1"/>
    <property type="molecule type" value="Genomic_DNA"/>
</dbReference>
<dbReference type="PRINTS" id="PR00120">
    <property type="entry name" value="HATPASE"/>
</dbReference>
<dbReference type="InterPro" id="IPR018303">
    <property type="entry name" value="ATPase_P-typ_P_site"/>
</dbReference>
<feature type="transmembrane region" description="Helical" evidence="10">
    <location>
        <begin position="699"/>
        <end position="724"/>
    </location>
</feature>
<comment type="subcellular location">
    <subcellularLocation>
        <location evidence="1">Membrane</location>
        <topology evidence="1">Multi-pass membrane protein</topology>
    </subcellularLocation>
</comment>
<feature type="transmembrane region" description="Helical" evidence="10">
    <location>
        <begin position="835"/>
        <end position="854"/>
    </location>
</feature>
<dbReference type="SFLD" id="SFLDG00002">
    <property type="entry name" value="C1.7:_P-type_atpase_like"/>
    <property type="match status" value="1"/>
</dbReference>
<feature type="transmembrane region" description="Helical" evidence="10">
    <location>
        <begin position="804"/>
        <end position="823"/>
    </location>
</feature>
<evidence type="ECO:0000256" key="9">
    <source>
        <dbReference type="SAM" id="MobiDB-lite"/>
    </source>
</evidence>
<keyword evidence="5" id="KW-0067">ATP-binding</keyword>
<feature type="transmembrane region" description="Helical" evidence="10">
    <location>
        <begin position="776"/>
        <end position="798"/>
    </location>
</feature>
<comment type="similarity">
    <text evidence="2">Belongs to the cation transport ATPase (P-type) (TC 3.A.3) family. Type IIA subfamily.</text>
</comment>
<organism evidence="12 13">
    <name type="scientific">Devosia salina</name>
    <dbReference type="NCBI Taxonomy" id="2860336"/>
    <lineage>
        <taxon>Bacteria</taxon>
        <taxon>Pseudomonadati</taxon>
        <taxon>Pseudomonadota</taxon>
        <taxon>Alphaproteobacteria</taxon>
        <taxon>Hyphomicrobiales</taxon>
        <taxon>Devosiaceae</taxon>
        <taxon>Devosia</taxon>
    </lineage>
</organism>
<name>A0ABX8WI25_9HYPH</name>
<dbReference type="InterPro" id="IPR001757">
    <property type="entry name" value="P_typ_ATPase"/>
</dbReference>
<keyword evidence="3 10" id="KW-0812">Transmembrane</keyword>
<dbReference type="InterPro" id="IPR044492">
    <property type="entry name" value="P_typ_ATPase_HD_dom"/>
</dbReference>
<dbReference type="PROSITE" id="PS00154">
    <property type="entry name" value="ATPASE_E1_E2"/>
    <property type="match status" value="1"/>
</dbReference>
<keyword evidence="4" id="KW-0547">Nucleotide-binding</keyword>
<gene>
    <name evidence="12" type="ORF">K1X15_03630</name>
</gene>
<dbReference type="InterPro" id="IPR050510">
    <property type="entry name" value="Cation_transp_ATPase_P-type"/>
</dbReference>
<evidence type="ECO:0000256" key="6">
    <source>
        <dbReference type="ARBA" id="ARBA00022967"/>
    </source>
</evidence>
<feature type="transmembrane region" description="Helical" evidence="10">
    <location>
        <begin position="270"/>
        <end position="288"/>
    </location>
</feature>
<dbReference type="SMART" id="SM00831">
    <property type="entry name" value="Cation_ATPase_N"/>
    <property type="match status" value="1"/>
</dbReference>
<keyword evidence="7 10" id="KW-1133">Transmembrane helix</keyword>
<dbReference type="Gene3D" id="1.20.1110.10">
    <property type="entry name" value="Calcium-transporting ATPase, transmembrane domain"/>
    <property type="match status" value="1"/>
</dbReference>
<dbReference type="PRINTS" id="PR00119">
    <property type="entry name" value="CATATPASE"/>
</dbReference>
<dbReference type="InterPro" id="IPR036412">
    <property type="entry name" value="HAD-like_sf"/>
</dbReference>
<dbReference type="SUPFAM" id="SSF81660">
    <property type="entry name" value="Metal cation-transporting ATPase, ATP-binding domain N"/>
    <property type="match status" value="1"/>
</dbReference>
<dbReference type="InterPro" id="IPR023298">
    <property type="entry name" value="ATPase_P-typ_TM_dom_sf"/>
</dbReference>
<evidence type="ECO:0000313" key="12">
    <source>
        <dbReference type="EMBL" id="QYO77671.1"/>
    </source>
</evidence>
<evidence type="ECO:0000256" key="3">
    <source>
        <dbReference type="ARBA" id="ARBA00022692"/>
    </source>
</evidence>
<feature type="transmembrane region" description="Helical" evidence="10">
    <location>
        <begin position="77"/>
        <end position="100"/>
    </location>
</feature>
<dbReference type="SFLD" id="SFLDS00003">
    <property type="entry name" value="Haloacid_Dehalogenase"/>
    <property type="match status" value="1"/>
</dbReference>
<protein>
    <submittedName>
        <fullName evidence="12">Cation-transporting P-type ATPase</fullName>
    </submittedName>
</protein>
<evidence type="ECO:0000256" key="1">
    <source>
        <dbReference type="ARBA" id="ARBA00004141"/>
    </source>
</evidence>
<dbReference type="Pfam" id="PF13246">
    <property type="entry name" value="Cation_ATPase"/>
    <property type="match status" value="1"/>
</dbReference>
<evidence type="ECO:0000256" key="5">
    <source>
        <dbReference type="ARBA" id="ARBA00022840"/>
    </source>
</evidence>
<dbReference type="InterPro" id="IPR023214">
    <property type="entry name" value="HAD_sf"/>
</dbReference>
<dbReference type="SUPFAM" id="SSF56784">
    <property type="entry name" value="HAD-like"/>
    <property type="match status" value="1"/>
</dbReference>
<reference evidence="12 13" key="1">
    <citation type="submission" date="2021-08" db="EMBL/GenBank/DDBJ databases">
        <title>Devosia salina sp. nov., isolated from the South China Sea sediment.</title>
        <authorList>
            <person name="Zhou Z."/>
        </authorList>
    </citation>
    <scope>NUCLEOTIDE SEQUENCE [LARGE SCALE GENOMIC DNA]</scope>
    <source>
        <strain evidence="12 13">SCS-3</strain>
    </source>
</reference>
<dbReference type="Proteomes" id="UP000825799">
    <property type="component" value="Chromosome"/>
</dbReference>
<evidence type="ECO:0000256" key="4">
    <source>
        <dbReference type="ARBA" id="ARBA00022741"/>
    </source>
</evidence>
<evidence type="ECO:0000256" key="2">
    <source>
        <dbReference type="ARBA" id="ARBA00005675"/>
    </source>
</evidence>
<dbReference type="Gene3D" id="2.70.150.10">
    <property type="entry name" value="Calcium-transporting ATPase, cytoplasmic transduction domain A"/>
    <property type="match status" value="1"/>
</dbReference>
<feature type="transmembrane region" description="Helical" evidence="10">
    <location>
        <begin position="874"/>
        <end position="895"/>
    </location>
</feature>
<feature type="transmembrane region" description="Helical" evidence="10">
    <location>
        <begin position="294"/>
        <end position="320"/>
    </location>
</feature>
<keyword evidence="8 10" id="KW-0472">Membrane</keyword>
<feature type="domain" description="Cation-transporting P-type ATPase N-terminal" evidence="11">
    <location>
        <begin position="28"/>
        <end position="102"/>
    </location>
</feature>
<keyword evidence="13" id="KW-1185">Reference proteome</keyword>
<evidence type="ECO:0000259" key="11">
    <source>
        <dbReference type="SMART" id="SM00831"/>
    </source>
</evidence>
<dbReference type="SUPFAM" id="SSF81665">
    <property type="entry name" value="Calcium ATPase, transmembrane domain M"/>
    <property type="match status" value="1"/>
</dbReference>
<dbReference type="PANTHER" id="PTHR43294:SF20">
    <property type="entry name" value="P-TYPE ATPASE"/>
    <property type="match status" value="1"/>
</dbReference>
<evidence type="ECO:0000313" key="13">
    <source>
        <dbReference type="Proteomes" id="UP000825799"/>
    </source>
</evidence>
<feature type="region of interest" description="Disordered" evidence="9">
    <location>
        <begin position="1"/>
        <end position="25"/>
    </location>
</feature>
<dbReference type="InterPro" id="IPR059000">
    <property type="entry name" value="ATPase_P-type_domA"/>
</dbReference>
<dbReference type="InterPro" id="IPR008250">
    <property type="entry name" value="ATPase_P-typ_transduc_dom_A_sf"/>
</dbReference>
<dbReference type="InterPro" id="IPR004014">
    <property type="entry name" value="ATPase_P-typ_cation-transptr_N"/>
</dbReference>
<evidence type="ECO:0000256" key="8">
    <source>
        <dbReference type="ARBA" id="ARBA00023136"/>
    </source>
</evidence>
<sequence>MEPAPGPRGSAKSDPEPVARGRSVVPPAPHAAPFVDVLQDLQVSPGSGLAEEEIMERRHHHGANIAHMRPPASAWRLLWHQFNSPIVYLLGAAAALALYAGQMEEAIAVLAVLAINGAIGFATELRAIRSIAALRRLGTHSARVKRDGLVRLLPAQDLVPGDIVILEAGDAVPADIRIIEAANLRVDESLLTGESITVEKTPAPVPGETRLGDRTCMLHKGTALTQGGALGVVVATGARTEIGRIARLIEEADPGHSPLERKLARLSRQLVVATFVIAGVIALLGVLGGRDTVLILEAAIALAVAAIPEGLPIVATLALARGMWRMARQNALVERLSAVETLGATTVILTDKTGTLTENRMTVRRLHFADGEVDLAEQGPDPALARLIEDPQAVSLLRIAVLCNGADLAGVDETGSGDPMEVALLRAGLLAGQERDRLLATHRLVRTEPFDPRSRMMATVHESGDGFLVAAKGAPEAIVSAASRVVLDHRETDLDDALRAEWLAQAETFGHHGLRVLACAMKMETRSTNDPFDDLVLVGLIGLEDPARADVPGAIADCLAAGIRVVMVTGDHATTARSIAHAVGLAQGLEAAEGDAVETVIEDGPAALSRIGIFARVSPEEKLALVKAYQAAGEIVAMTGDGVNDAPALRQADIGVAMGLRGTDVAREAAAMVLLDDAFPTIVKAIREGRVIFGNIRRFVVYLLSCNLSEVLVVAAAVLFGLPLPLLPLQILYLNLVTDIFPAFALAMGEGEHGVLRRPPRKPAESILGADQWGRIVLFATTLTAATLAAVVAAHWYALSETQAVTVSFLTLAFAQVWHVFNMRSVRAGLFVNEITGNVWIWIALALCGVLLVLPPYFAPLAGLLGVAPPDRTMWTIVLACSLAPLVILQAGMLLRRALVTAA</sequence>
<dbReference type="Pfam" id="PF00689">
    <property type="entry name" value="Cation_ATPase_C"/>
    <property type="match status" value="1"/>
</dbReference>
<dbReference type="Gene3D" id="3.40.50.1000">
    <property type="entry name" value="HAD superfamily/HAD-like"/>
    <property type="match status" value="1"/>
</dbReference>
<dbReference type="SUPFAM" id="SSF81653">
    <property type="entry name" value="Calcium ATPase, transduction domain A"/>
    <property type="match status" value="1"/>
</dbReference>
<evidence type="ECO:0000256" key="7">
    <source>
        <dbReference type="ARBA" id="ARBA00022989"/>
    </source>
</evidence>
<feature type="transmembrane region" description="Helical" evidence="10">
    <location>
        <begin position="106"/>
        <end position="128"/>
    </location>
</feature>
<feature type="transmembrane region" description="Helical" evidence="10">
    <location>
        <begin position="730"/>
        <end position="749"/>
    </location>
</feature>
<accession>A0ABX8WI25</accession>
<dbReference type="Pfam" id="PF00122">
    <property type="entry name" value="E1-E2_ATPase"/>
    <property type="match status" value="1"/>
</dbReference>
<dbReference type="InterPro" id="IPR023299">
    <property type="entry name" value="ATPase_P-typ_cyto_dom_N"/>
</dbReference>
<dbReference type="InterPro" id="IPR006068">
    <property type="entry name" value="ATPase_P-typ_cation-transptr_C"/>
</dbReference>
<dbReference type="PANTHER" id="PTHR43294">
    <property type="entry name" value="SODIUM/POTASSIUM-TRANSPORTING ATPASE SUBUNIT ALPHA"/>
    <property type="match status" value="1"/>
</dbReference>
<dbReference type="Gene3D" id="3.40.1110.10">
    <property type="entry name" value="Calcium-transporting ATPase, cytoplasmic domain N"/>
    <property type="match status" value="1"/>
</dbReference>